<dbReference type="AlphaFoldDB" id="A0A0A7EI08"/>
<dbReference type="HOGENOM" id="CLU_018386_1_0_6"/>
<proteinExistence type="predicted"/>
<dbReference type="Pfam" id="PF18945">
    <property type="entry name" value="VipB_2"/>
    <property type="match status" value="1"/>
</dbReference>
<reference evidence="3 4" key="1">
    <citation type="submission" date="2014-11" db="EMBL/GenBank/DDBJ databases">
        <title>Complete Genome Sequence of Pseudoalteromonas sp. Strain OCN003 Isolated from Kaneohe Bay, Oahu, Hawaii.</title>
        <authorList>
            <person name="Beurmann S."/>
            <person name="Videau P."/>
            <person name="Ushijima B."/>
            <person name="Smith A.M."/>
            <person name="Aeby G.S."/>
            <person name="Callahan S.M."/>
            <person name="Belcaid M."/>
        </authorList>
    </citation>
    <scope>NUCLEOTIDE SEQUENCE [LARGE SCALE GENOMIC DNA]</scope>
    <source>
        <strain evidence="3 4">OCN003</strain>
    </source>
</reference>
<dbReference type="Proteomes" id="UP000030341">
    <property type="component" value="Chromosome 1"/>
</dbReference>
<dbReference type="InterPro" id="IPR010269">
    <property type="entry name" value="T6SS_TssC-like"/>
</dbReference>
<accession>A0A0A7EI08</accession>
<dbReference type="PANTHER" id="PTHR35565">
    <property type="entry name" value="CYTOPLASMIC PROTEIN-RELATED"/>
    <property type="match status" value="1"/>
</dbReference>
<name>A0A0A7EI08_9GAMM</name>
<feature type="domain" description="TssC1 C-terminal" evidence="2">
    <location>
        <begin position="316"/>
        <end position="415"/>
    </location>
</feature>
<evidence type="ECO:0000259" key="1">
    <source>
        <dbReference type="Pfam" id="PF05943"/>
    </source>
</evidence>
<dbReference type="eggNOG" id="COG3517">
    <property type="taxonomic scope" value="Bacteria"/>
</dbReference>
<dbReference type="PANTHER" id="PTHR35565:SF1">
    <property type="entry name" value="TYPE VI SECRETION SYSTEM CONTRACTILE SHEATH LARGE SUBUNIT"/>
    <property type="match status" value="1"/>
</dbReference>
<evidence type="ECO:0000259" key="2">
    <source>
        <dbReference type="Pfam" id="PF18945"/>
    </source>
</evidence>
<evidence type="ECO:0008006" key="5">
    <source>
        <dbReference type="Google" id="ProtNLM"/>
    </source>
</evidence>
<dbReference type="EMBL" id="CP009888">
    <property type="protein sequence ID" value="AIY66325.1"/>
    <property type="molecule type" value="Genomic_DNA"/>
</dbReference>
<evidence type="ECO:0000313" key="4">
    <source>
        <dbReference type="Proteomes" id="UP000030341"/>
    </source>
</evidence>
<dbReference type="InterPro" id="IPR044031">
    <property type="entry name" value="TssC1_N"/>
</dbReference>
<keyword evidence="4" id="KW-1185">Reference proteome</keyword>
<sequence length="417" mass="47706">MDQSKALVCHLIAEIDRLISEQLSQVMSNPKFQELEARWLNLHELVNLPVNYKVIKVRIFNISWQEISQDLNISTSVSHSRLYNLIANKEFNTLGGEPYGLIVVDHNITLEFDYENEFDDLYTLELLSALGEKSLCPIILDADDGFLGAQGEQYLADFEKVSRVLTDHDFDTWHRLRESANSHFLGLVFNKVAIRESYEFYPAGFVFNESETQTYKWGNAATTFLKNVIVEYNRVRWFGFLKSRKLDSSGGSSIKNYGLKSAVPPKFKIHLSASTAAFLSQLGLIPIFHNPLNNRYFFQSNNSVKLEVEGENRFLIQTTLMISRIAHYVKLQLRQMIGASMEPHDCENRISHWLEQYCSNSIVNDEVTLAGMPLRTAKVTVNEEPGSLKRYSCQIDLVPQYQYDRVASMVSLSTAVE</sequence>
<dbReference type="KEGG" id="pseo:OM33_07690"/>
<dbReference type="Pfam" id="PF05943">
    <property type="entry name" value="VipB"/>
    <property type="match status" value="1"/>
</dbReference>
<gene>
    <name evidence="3" type="ORF">OM33_07690</name>
</gene>
<evidence type="ECO:0000313" key="3">
    <source>
        <dbReference type="EMBL" id="AIY66325.1"/>
    </source>
</evidence>
<protein>
    <recommendedName>
        <fullName evidence="5">Type VI secretion protein</fullName>
    </recommendedName>
</protein>
<dbReference type="STRING" id="1348114.OM33_07690"/>
<dbReference type="InterPro" id="IPR044032">
    <property type="entry name" value="TssC1_C"/>
</dbReference>
<feature type="domain" description="TssC1 N-terminal" evidence="1">
    <location>
        <begin position="11"/>
        <end position="305"/>
    </location>
</feature>
<organism evidence="3 4">
    <name type="scientific">Pseudoalteromonas piratica</name>
    <dbReference type="NCBI Taxonomy" id="1348114"/>
    <lineage>
        <taxon>Bacteria</taxon>
        <taxon>Pseudomonadati</taxon>
        <taxon>Pseudomonadota</taxon>
        <taxon>Gammaproteobacteria</taxon>
        <taxon>Alteromonadales</taxon>
        <taxon>Pseudoalteromonadaceae</taxon>
        <taxon>Pseudoalteromonas</taxon>
    </lineage>
</organism>